<evidence type="ECO:0000313" key="8">
    <source>
        <dbReference type="EMBL" id="RLK55362.1"/>
    </source>
</evidence>
<evidence type="ECO:0000313" key="9">
    <source>
        <dbReference type="Proteomes" id="UP000282454"/>
    </source>
</evidence>
<keyword evidence="5 6" id="KW-0472">Membrane</keyword>
<dbReference type="Pfam" id="PF12823">
    <property type="entry name" value="DUF3817"/>
    <property type="match status" value="1"/>
</dbReference>
<dbReference type="EMBL" id="RCDD01000004">
    <property type="protein sequence ID" value="RLK55362.1"/>
    <property type="molecule type" value="Genomic_DNA"/>
</dbReference>
<evidence type="ECO:0000256" key="4">
    <source>
        <dbReference type="ARBA" id="ARBA00022989"/>
    </source>
</evidence>
<gene>
    <name evidence="8" type="ORF">CLV68_4847</name>
</gene>
<keyword evidence="4 6" id="KW-1133">Transmembrane helix</keyword>
<protein>
    <submittedName>
        <fullName evidence="8">Integral membrane protein</fullName>
    </submittedName>
</protein>
<dbReference type="InterPro" id="IPR023845">
    <property type="entry name" value="DUF3817_TM"/>
</dbReference>
<accession>A0A421AZT6</accession>
<dbReference type="NCBIfam" id="TIGR03954">
    <property type="entry name" value="integ_memb_HG"/>
    <property type="match status" value="1"/>
</dbReference>
<dbReference type="PANTHER" id="PTHR40077:SF1">
    <property type="entry name" value="MEMBRANE PROTEIN"/>
    <property type="match status" value="1"/>
</dbReference>
<evidence type="ECO:0000256" key="6">
    <source>
        <dbReference type="SAM" id="Phobius"/>
    </source>
</evidence>
<dbReference type="AlphaFoldDB" id="A0A421AZT6"/>
<dbReference type="GO" id="GO:0005886">
    <property type="term" value="C:plasma membrane"/>
    <property type="evidence" value="ECO:0007669"/>
    <property type="project" value="UniProtKB-SubCell"/>
</dbReference>
<feature type="transmembrane region" description="Helical" evidence="6">
    <location>
        <begin position="6"/>
        <end position="26"/>
    </location>
</feature>
<sequence length="139" mass="14887">MWGEPLWGWGSMGVSALTLHTGGMFTPAGRFRVVALAEAVSWIGLLVGMVFKYATDLGDIGVKVFGPVHGGVFVAYLVVTAITARQLRWSRWSTFWALAASVPPLATLGYERWALRTGKLDDSATPAGIGLALRLRPAA</sequence>
<comment type="caution">
    <text evidence="8">The sequence shown here is derived from an EMBL/GenBank/DDBJ whole genome shotgun (WGS) entry which is preliminary data.</text>
</comment>
<comment type="subcellular location">
    <subcellularLocation>
        <location evidence="1">Cell membrane</location>
        <topology evidence="1">Multi-pass membrane protein</topology>
    </subcellularLocation>
</comment>
<reference evidence="8 9" key="1">
    <citation type="submission" date="2018-10" db="EMBL/GenBank/DDBJ databases">
        <title>Genomic Encyclopedia of Archaeal and Bacterial Type Strains, Phase II (KMG-II): from individual species to whole genera.</title>
        <authorList>
            <person name="Goeker M."/>
        </authorList>
    </citation>
    <scope>NUCLEOTIDE SEQUENCE [LARGE SCALE GENOMIC DNA]</scope>
    <source>
        <strain evidence="8 9">DSM 45657</strain>
    </source>
</reference>
<organism evidence="8 9">
    <name type="scientific">Actinokineospora cianjurensis</name>
    <dbReference type="NCBI Taxonomy" id="585224"/>
    <lineage>
        <taxon>Bacteria</taxon>
        <taxon>Bacillati</taxon>
        <taxon>Actinomycetota</taxon>
        <taxon>Actinomycetes</taxon>
        <taxon>Pseudonocardiales</taxon>
        <taxon>Pseudonocardiaceae</taxon>
        <taxon>Actinokineospora</taxon>
    </lineage>
</organism>
<keyword evidence="3 6" id="KW-0812">Transmembrane</keyword>
<feature type="transmembrane region" description="Helical" evidence="6">
    <location>
        <begin position="33"/>
        <end position="54"/>
    </location>
</feature>
<evidence type="ECO:0000256" key="3">
    <source>
        <dbReference type="ARBA" id="ARBA00022692"/>
    </source>
</evidence>
<feature type="transmembrane region" description="Helical" evidence="6">
    <location>
        <begin position="60"/>
        <end position="82"/>
    </location>
</feature>
<keyword evidence="2" id="KW-1003">Cell membrane</keyword>
<feature type="domain" description="DUF3817" evidence="7">
    <location>
        <begin position="29"/>
        <end position="115"/>
    </location>
</feature>
<evidence type="ECO:0000259" key="7">
    <source>
        <dbReference type="Pfam" id="PF12823"/>
    </source>
</evidence>
<name>A0A421AZT6_9PSEU</name>
<dbReference type="PANTHER" id="PTHR40077">
    <property type="entry name" value="MEMBRANE PROTEIN-RELATED"/>
    <property type="match status" value="1"/>
</dbReference>
<evidence type="ECO:0000256" key="5">
    <source>
        <dbReference type="ARBA" id="ARBA00023136"/>
    </source>
</evidence>
<keyword evidence="9" id="KW-1185">Reference proteome</keyword>
<proteinExistence type="predicted"/>
<dbReference type="Proteomes" id="UP000282454">
    <property type="component" value="Unassembled WGS sequence"/>
</dbReference>
<evidence type="ECO:0000256" key="2">
    <source>
        <dbReference type="ARBA" id="ARBA00022475"/>
    </source>
</evidence>
<evidence type="ECO:0000256" key="1">
    <source>
        <dbReference type="ARBA" id="ARBA00004651"/>
    </source>
</evidence>